<gene>
    <name evidence="2" type="ORF">DHEL01_v211998</name>
</gene>
<keyword evidence="3" id="KW-1185">Reference proteome</keyword>
<dbReference type="AlphaFoldDB" id="A0A2P5HH78"/>
<feature type="chain" id="PRO_5015162209" description="Phospholipase A2" evidence="1">
    <location>
        <begin position="19"/>
        <end position="186"/>
    </location>
</feature>
<dbReference type="InterPro" id="IPR015141">
    <property type="entry name" value="PLipase_A2_prok/fun"/>
</dbReference>
<dbReference type="GO" id="GO:0050482">
    <property type="term" value="P:arachidonate secretion"/>
    <property type="evidence" value="ECO:0007669"/>
    <property type="project" value="InterPro"/>
</dbReference>
<dbReference type="Proteomes" id="UP000094444">
    <property type="component" value="Unassembled WGS sequence"/>
</dbReference>
<dbReference type="PANTHER" id="PTHR40787">
    <property type="entry name" value="SECRETED PROTEIN"/>
    <property type="match status" value="1"/>
</dbReference>
<comment type="caution">
    <text evidence="2">The sequence shown here is derived from an EMBL/GenBank/DDBJ whole genome shotgun (WGS) entry which is preliminary data.</text>
</comment>
<sequence>MKFSAITTLTWLVPAVLAAGPVPLSSRQNLNTITDRYLFDIGLDQFVTFRNARNPATLDWTSDGCSDSPDNPLGFNYEPACYRHDFGYTNYRAQSRFTKSAKASIDSNFRSDLEWQCSFESLESLCNSLADVYYTAVRLLGGQDATKRAETEEAEDTEALRADYEHAVAVYEQMMADAKANGDVPS</sequence>
<feature type="signal peptide" evidence="1">
    <location>
        <begin position="1"/>
        <end position="18"/>
    </location>
</feature>
<dbReference type="Gene3D" id="1.20.90.10">
    <property type="entry name" value="Phospholipase A2 domain"/>
    <property type="match status" value="1"/>
</dbReference>
<organism evidence="2 3">
    <name type="scientific">Diaporthe helianthi</name>
    <dbReference type="NCBI Taxonomy" id="158607"/>
    <lineage>
        <taxon>Eukaryota</taxon>
        <taxon>Fungi</taxon>
        <taxon>Dikarya</taxon>
        <taxon>Ascomycota</taxon>
        <taxon>Pezizomycotina</taxon>
        <taxon>Sordariomycetes</taxon>
        <taxon>Sordariomycetidae</taxon>
        <taxon>Diaporthales</taxon>
        <taxon>Diaporthaceae</taxon>
        <taxon>Diaporthe</taxon>
    </lineage>
</organism>
<dbReference type="OrthoDB" id="5120271at2759"/>
<dbReference type="GO" id="GO:0006644">
    <property type="term" value="P:phospholipid metabolic process"/>
    <property type="evidence" value="ECO:0007669"/>
    <property type="project" value="InterPro"/>
</dbReference>
<dbReference type="Pfam" id="PF09056">
    <property type="entry name" value="Phospholip_A2_3"/>
    <property type="match status" value="1"/>
</dbReference>
<dbReference type="InParanoid" id="A0A2P5HH78"/>
<dbReference type="EMBL" id="MAVT02002129">
    <property type="protein sequence ID" value="POS69609.1"/>
    <property type="molecule type" value="Genomic_DNA"/>
</dbReference>
<dbReference type="SUPFAM" id="SSF48619">
    <property type="entry name" value="Phospholipase A2, PLA2"/>
    <property type="match status" value="1"/>
</dbReference>
<evidence type="ECO:0000313" key="3">
    <source>
        <dbReference type="Proteomes" id="UP000094444"/>
    </source>
</evidence>
<reference evidence="2" key="1">
    <citation type="submission" date="2017-09" db="EMBL/GenBank/DDBJ databases">
        <title>Polyketide synthases of a Diaporthe helianthi virulent isolate.</title>
        <authorList>
            <person name="Baroncelli R."/>
        </authorList>
    </citation>
    <scope>NUCLEOTIDE SEQUENCE [LARGE SCALE GENOMIC DNA]</scope>
    <source>
        <strain evidence="2">7/96</strain>
    </source>
</reference>
<evidence type="ECO:0008006" key="4">
    <source>
        <dbReference type="Google" id="ProtNLM"/>
    </source>
</evidence>
<dbReference type="GO" id="GO:0004623">
    <property type="term" value="F:phospholipase A2 activity"/>
    <property type="evidence" value="ECO:0007669"/>
    <property type="project" value="InterPro"/>
</dbReference>
<evidence type="ECO:0000256" key="1">
    <source>
        <dbReference type="SAM" id="SignalP"/>
    </source>
</evidence>
<keyword evidence="1" id="KW-0732">Signal</keyword>
<evidence type="ECO:0000313" key="2">
    <source>
        <dbReference type="EMBL" id="POS69609.1"/>
    </source>
</evidence>
<protein>
    <recommendedName>
        <fullName evidence="4">Phospholipase A2</fullName>
    </recommendedName>
</protein>
<proteinExistence type="predicted"/>
<dbReference type="InterPro" id="IPR036444">
    <property type="entry name" value="PLipase_A2_dom_sf"/>
</dbReference>
<name>A0A2P5HH78_DIAHE</name>
<dbReference type="PANTHER" id="PTHR40787:SF3">
    <property type="entry name" value="PROTEIN TRANSPORT PROTEIN SEC39"/>
    <property type="match status" value="1"/>
</dbReference>
<accession>A0A2P5HH78</accession>